<dbReference type="OrthoDB" id="9798857at2"/>
<accession>A0A017THE0</accession>
<dbReference type="Proteomes" id="UP000019678">
    <property type="component" value="Unassembled WGS sequence"/>
</dbReference>
<dbReference type="PROSITE" id="PS01081">
    <property type="entry name" value="HTH_TETR_1"/>
    <property type="match status" value="1"/>
</dbReference>
<keyword evidence="7" id="KW-1185">Reference proteome</keyword>
<dbReference type="eggNOG" id="COG1309">
    <property type="taxonomic scope" value="Bacteria"/>
</dbReference>
<dbReference type="SUPFAM" id="SSF48498">
    <property type="entry name" value="Tetracyclin repressor-like, C-terminal domain"/>
    <property type="match status" value="1"/>
</dbReference>
<keyword evidence="2 4" id="KW-0238">DNA-binding</keyword>
<evidence type="ECO:0000256" key="2">
    <source>
        <dbReference type="ARBA" id="ARBA00023125"/>
    </source>
</evidence>
<dbReference type="Pfam" id="PF00440">
    <property type="entry name" value="TetR_N"/>
    <property type="match status" value="1"/>
</dbReference>
<dbReference type="Gene3D" id="1.10.357.10">
    <property type="entry name" value="Tetracycline Repressor, domain 2"/>
    <property type="match status" value="1"/>
</dbReference>
<evidence type="ECO:0000259" key="5">
    <source>
        <dbReference type="PROSITE" id="PS50977"/>
    </source>
</evidence>
<dbReference type="SUPFAM" id="SSF46689">
    <property type="entry name" value="Homeodomain-like"/>
    <property type="match status" value="1"/>
</dbReference>
<dbReference type="AlphaFoldDB" id="A0A017THE0"/>
<protein>
    <submittedName>
        <fullName evidence="6">Transcriptional regulator, TetR family</fullName>
    </submittedName>
</protein>
<proteinExistence type="predicted"/>
<dbReference type="PRINTS" id="PR00455">
    <property type="entry name" value="HTHTETR"/>
</dbReference>
<dbReference type="InterPro" id="IPR023772">
    <property type="entry name" value="DNA-bd_HTH_TetR-type_CS"/>
</dbReference>
<dbReference type="InterPro" id="IPR009057">
    <property type="entry name" value="Homeodomain-like_sf"/>
</dbReference>
<dbReference type="GO" id="GO:0003677">
    <property type="term" value="F:DNA binding"/>
    <property type="evidence" value="ECO:0007669"/>
    <property type="project" value="UniProtKB-UniRule"/>
</dbReference>
<evidence type="ECO:0000256" key="4">
    <source>
        <dbReference type="PROSITE-ProRule" id="PRU00335"/>
    </source>
</evidence>
<organism evidence="6 7">
    <name type="scientific">Chondromyces apiculatus DSM 436</name>
    <dbReference type="NCBI Taxonomy" id="1192034"/>
    <lineage>
        <taxon>Bacteria</taxon>
        <taxon>Pseudomonadati</taxon>
        <taxon>Myxococcota</taxon>
        <taxon>Polyangia</taxon>
        <taxon>Polyangiales</taxon>
        <taxon>Polyangiaceae</taxon>
        <taxon>Chondromyces</taxon>
    </lineage>
</organism>
<evidence type="ECO:0000313" key="7">
    <source>
        <dbReference type="Proteomes" id="UP000019678"/>
    </source>
</evidence>
<feature type="DNA-binding region" description="H-T-H motif" evidence="4">
    <location>
        <begin position="32"/>
        <end position="51"/>
    </location>
</feature>
<name>A0A017THE0_9BACT</name>
<dbReference type="PROSITE" id="PS50977">
    <property type="entry name" value="HTH_TETR_2"/>
    <property type="match status" value="1"/>
</dbReference>
<dbReference type="PANTHER" id="PTHR47506">
    <property type="entry name" value="TRANSCRIPTIONAL REGULATORY PROTEIN"/>
    <property type="match status" value="1"/>
</dbReference>
<dbReference type="Gene3D" id="1.10.10.60">
    <property type="entry name" value="Homeodomain-like"/>
    <property type="match status" value="1"/>
</dbReference>
<keyword evidence="1" id="KW-0805">Transcription regulation</keyword>
<evidence type="ECO:0000256" key="3">
    <source>
        <dbReference type="ARBA" id="ARBA00023163"/>
    </source>
</evidence>
<sequence length="194" mass="21179">MNQKAEQKQRSYEAILASASSLLRERGIRGSSVMDVMKGAGLTVGGFYGHFDSKEHLFTETIRSAAQAMWKGLVATAKGDTPEEKAVSVIRRYLSRKHRDHPELGCPLPSIAPEVAREGDPYRGALEGELVAFVKLFSDLLEPDEARHEKALAVIAMMYGALSLSRAVGGSQLSDEFLRAARKFGEAIVKNEAT</sequence>
<evidence type="ECO:0000256" key="1">
    <source>
        <dbReference type="ARBA" id="ARBA00023015"/>
    </source>
</evidence>
<comment type="caution">
    <text evidence="6">The sequence shown here is derived from an EMBL/GenBank/DDBJ whole genome shotgun (WGS) entry which is preliminary data.</text>
</comment>
<gene>
    <name evidence="6" type="ORF">CAP_6011</name>
</gene>
<dbReference type="PANTHER" id="PTHR47506:SF7">
    <property type="entry name" value="TRANSCRIPTIONAL REGULATORY PROTEIN"/>
    <property type="match status" value="1"/>
</dbReference>
<dbReference type="InterPro" id="IPR001647">
    <property type="entry name" value="HTH_TetR"/>
</dbReference>
<dbReference type="InterPro" id="IPR036271">
    <property type="entry name" value="Tet_transcr_reg_TetR-rel_C_sf"/>
</dbReference>
<dbReference type="RefSeq" id="WP_044236212.1">
    <property type="nucleotide sequence ID" value="NZ_ASRX01000005.1"/>
</dbReference>
<feature type="domain" description="HTH tetR-type" evidence="5">
    <location>
        <begin position="9"/>
        <end position="69"/>
    </location>
</feature>
<dbReference type="STRING" id="1192034.CAP_6011"/>
<dbReference type="EMBL" id="ASRX01000005">
    <property type="protein sequence ID" value="EYF08250.1"/>
    <property type="molecule type" value="Genomic_DNA"/>
</dbReference>
<keyword evidence="3" id="KW-0804">Transcription</keyword>
<evidence type="ECO:0000313" key="6">
    <source>
        <dbReference type="EMBL" id="EYF08250.1"/>
    </source>
</evidence>
<reference evidence="6 7" key="1">
    <citation type="submission" date="2013-05" db="EMBL/GenBank/DDBJ databases">
        <title>Genome assembly of Chondromyces apiculatus DSM 436.</title>
        <authorList>
            <person name="Sharma G."/>
            <person name="Khatri I."/>
            <person name="Kaur C."/>
            <person name="Mayilraj S."/>
            <person name="Subramanian S."/>
        </authorList>
    </citation>
    <scope>NUCLEOTIDE SEQUENCE [LARGE SCALE GENOMIC DNA]</scope>
    <source>
        <strain evidence="6 7">DSM 436</strain>
    </source>
</reference>